<keyword evidence="5" id="KW-0732">Signal</keyword>
<feature type="transmembrane region" description="Helical" evidence="13">
    <location>
        <begin position="168"/>
        <end position="194"/>
    </location>
</feature>
<dbReference type="GO" id="GO:0004930">
    <property type="term" value="F:G protein-coupled receptor activity"/>
    <property type="evidence" value="ECO:0007669"/>
    <property type="project" value="UniProtKB-KW"/>
</dbReference>
<protein>
    <submittedName>
        <fullName evidence="16">Vomeronasal type-2 receptor 26-like</fullName>
    </submittedName>
</protein>
<reference evidence="16" key="1">
    <citation type="submission" date="2025-08" db="UniProtKB">
        <authorList>
            <consortium name="RefSeq"/>
        </authorList>
    </citation>
    <scope>IDENTIFICATION</scope>
    <source>
        <tissue evidence="16">Blood</tissue>
    </source>
</reference>
<feature type="region of interest" description="Disordered" evidence="12">
    <location>
        <begin position="1"/>
        <end position="26"/>
    </location>
</feature>
<dbReference type="RefSeq" id="XP_054832734.1">
    <property type="nucleotide sequence ID" value="XM_054976759.1"/>
</dbReference>
<comment type="subcellular location">
    <subcellularLocation>
        <location evidence="1">Cell membrane</location>
        <topology evidence="1">Multi-pass membrane protein</topology>
    </subcellularLocation>
</comment>
<dbReference type="PROSITE" id="PS00981">
    <property type="entry name" value="G_PROTEIN_RECEP_F3_3"/>
    <property type="match status" value="1"/>
</dbReference>
<feature type="transmembrane region" description="Helical" evidence="13">
    <location>
        <begin position="388"/>
        <end position="410"/>
    </location>
</feature>
<keyword evidence="7" id="KW-0297">G-protein coupled receptor</keyword>
<dbReference type="KEGG" id="emc:129328018"/>
<evidence type="ECO:0000313" key="15">
    <source>
        <dbReference type="Proteomes" id="UP001190640"/>
    </source>
</evidence>
<evidence type="ECO:0000256" key="12">
    <source>
        <dbReference type="SAM" id="MobiDB-lite"/>
    </source>
</evidence>
<organism evidence="15 16">
    <name type="scientific">Eublepharis macularius</name>
    <name type="common">Leopard gecko</name>
    <name type="synonym">Cyrtodactylus macularius</name>
    <dbReference type="NCBI Taxonomy" id="481883"/>
    <lineage>
        <taxon>Eukaryota</taxon>
        <taxon>Metazoa</taxon>
        <taxon>Chordata</taxon>
        <taxon>Craniata</taxon>
        <taxon>Vertebrata</taxon>
        <taxon>Euteleostomi</taxon>
        <taxon>Lepidosauria</taxon>
        <taxon>Squamata</taxon>
        <taxon>Bifurcata</taxon>
        <taxon>Gekkota</taxon>
        <taxon>Eublepharidae</taxon>
        <taxon>Eublepharinae</taxon>
        <taxon>Eublepharis</taxon>
    </lineage>
</organism>
<dbReference type="PRINTS" id="PR00248">
    <property type="entry name" value="GPCRMGR"/>
</dbReference>
<evidence type="ECO:0000256" key="9">
    <source>
        <dbReference type="ARBA" id="ARBA00023170"/>
    </source>
</evidence>
<dbReference type="SUPFAM" id="SSF57184">
    <property type="entry name" value="Growth factor receptor domain"/>
    <property type="match status" value="1"/>
</dbReference>
<dbReference type="FunFam" id="2.10.50.30:FF:000002">
    <property type="entry name" value="Vomeronasal 2 receptor, h1"/>
    <property type="match status" value="1"/>
</dbReference>
<keyword evidence="8 13" id="KW-0472">Membrane</keyword>
<dbReference type="InterPro" id="IPR000068">
    <property type="entry name" value="GPCR_3_Ca_sens_rcpt-rel"/>
</dbReference>
<dbReference type="PANTHER" id="PTHR24061:SF599">
    <property type="entry name" value="G-PROTEIN COUPLED RECEPTORS FAMILY 3 PROFILE DOMAIN-CONTAINING PROTEIN"/>
    <property type="match status" value="1"/>
</dbReference>
<dbReference type="InterPro" id="IPR011500">
    <property type="entry name" value="GPCR_3_9-Cys_dom"/>
</dbReference>
<evidence type="ECO:0000256" key="11">
    <source>
        <dbReference type="ARBA" id="ARBA00023224"/>
    </source>
</evidence>
<evidence type="ECO:0000256" key="13">
    <source>
        <dbReference type="SAM" id="Phobius"/>
    </source>
</evidence>
<name>A0AA97J8F4_EUBMA</name>
<keyword evidence="9" id="KW-0675">Receptor</keyword>
<dbReference type="AlphaFoldDB" id="A0AA97J8F4"/>
<feature type="domain" description="G-protein coupled receptors family 3 profile" evidence="14">
    <location>
        <begin position="168"/>
        <end position="431"/>
    </location>
</feature>
<feature type="compositionally biased region" description="Low complexity" evidence="12">
    <location>
        <begin position="9"/>
        <end position="18"/>
    </location>
</feature>
<feature type="transmembrane region" description="Helical" evidence="13">
    <location>
        <begin position="327"/>
        <end position="350"/>
    </location>
</feature>
<dbReference type="GeneID" id="129328018"/>
<evidence type="ECO:0000256" key="4">
    <source>
        <dbReference type="ARBA" id="ARBA00022692"/>
    </source>
</evidence>
<dbReference type="Proteomes" id="UP001190640">
    <property type="component" value="Chromosome 4"/>
</dbReference>
<evidence type="ECO:0000256" key="3">
    <source>
        <dbReference type="ARBA" id="ARBA00022475"/>
    </source>
</evidence>
<evidence type="ECO:0000259" key="14">
    <source>
        <dbReference type="PROSITE" id="PS50259"/>
    </source>
</evidence>
<dbReference type="Pfam" id="PF07562">
    <property type="entry name" value="NCD3G"/>
    <property type="match status" value="1"/>
</dbReference>
<feature type="transmembrane region" description="Helical" evidence="13">
    <location>
        <begin position="206"/>
        <end position="226"/>
    </location>
</feature>
<feature type="transmembrane region" description="Helical" evidence="13">
    <location>
        <begin position="362"/>
        <end position="382"/>
    </location>
</feature>
<keyword evidence="6 13" id="KW-1133">Transmembrane helix</keyword>
<dbReference type="CDD" id="cd15283">
    <property type="entry name" value="7tmC_V2R_pheromone"/>
    <property type="match status" value="1"/>
</dbReference>
<evidence type="ECO:0000256" key="10">
    <source>
        <dbReference type="ARBA" id="ARBA00023180"/>
    </source>
</evidence>
<dbReference type="InterPro" id="IPR038550">
    <property type="entry name" value="GPCR_3_9-Cys_sf"/>
</dbReference>
<keyword evidence="11" id="KW-0807">Transducer</keyword>
<evidence type="ECO:0000313" key="16">
    <source>
        <dbReference type="RefSeq" id="XP_054832734.1"/>
    </source>
</evidence>
<keyword evidence="15" id="KW-1185">Reference proteome</keyword>
<evidence type="ECO:0000256" key="1">
    <source>
        <dbReference type="ARBA" id="ARBA00004651"/>
    </source>
</evidence>
<dbReference type="Gene3D" id="2.10.50.30">
    <property type="entry name" value="GPCR, family 3, nine cysteines domain"/>
    <property type="match status" value="1"/>
</dbReference>
<accession>A0AA97J8F4</accession>
<keyword evidence="4 13" id="KW-0812">Transmembrane</keyword>
<keyword evidence="3" id="KW-1003">Cell membrane</keyword>
<feature type="transmembrane region" description="Helical" evidence="13">
    <location>
        <begin position="283"/>
        <end position="301"/>
    </location>
</feature>
<dbReference type="GO" id="GO:0005886">
    <property type="term" value="C:plasma membrane"/>
    <property type="evidence" value="ECO:0007669"/>
    <property type="project" value="UniProtKB-SubCell"/>
</dbReference>
<keyword evidence="10" id="KW-0325">Glycoprotein</keyword>
<dbReference type="Pfam" id="PF00003">
    <property type="entry name" value="7tm_3"/>
    <property type="match status" value="1"/>
</dbReference>
<gene>
    <name evidence="16" type="primary">LOC129328018</name>
</gene>
<proteinExistence type="inferred from homology"/>
<evidence type="ECO:0000256" key="6">
    <source>
        <dbReference type="ARBA" id="ARBA00022989"/>
    </source>
</evidence>
<dbReference type="InterPro" id="IPR004073">
    <property type="entry name" value="GPCR_3_vmron_rcpt_2"/>
</dbReference>
<dbReference type="InterPro" id="IPR009030">
    <property type="entry name" value="Growth_fac_rcpt_cys_sf"/>
</dbReference>
<evidence type="ECO:0000256" key="7">
    <source>
        <dbReference type="ARBA" id="ARBA00023040"/>
    </source>
</evidence>
<comment type="similarity">
    <text evidence="2">Belongs to the G-protein coupled receptor 3 family.</text>
</comment>
<dbReference type="InterPro" id="IPR017978">
    <property type="entry name" value="GPCR_3_C"/>
</dbReference>
<dbReference type="PROSITE" id="PS50259">
    <property type="entry name" value="G_PROTEIN_RECEP_F3_4"/>
    <property type="match status" value="1"/>
</dbReference>
<dbReference type="InterPro" id="IPR017979">
    <property type="entry name" value="GPCR_3_CS"/>
</dbReference>
<feature type="transmembrane region" description="Helical" evidence="13">
    <location>
        <begin position="238"/>
        <end position="262"/>
    </location>
</feature>
<dbReference type="PANTHER" id="PTHR24061">
    <property type="entry name" value="CALCIUM-SENSING RECEPTOR-RELATED"/>
    <property type="match status" value="1"/>
</dbReference>
<evidence type="ECO:0000256" key="2">
    <source>
        <dbReference type="ARBA" id="ARBA00007242"/>
    </source>
</evidence>
<sequence>MASEEEDSAASVAGLVVLEPEDPEDVEGDLAVLDPLEAAPEARIRGDLPESRLVALEVGQAAASPAPVDHQWVEADAHPERLPGPLLDVFQHVPRSRCTESCRPGNAKVAQEGKPFCCYDCLPCPEGTISTQEDAAQCTRCPENQYPNTNQTECVPKVTTFLTYKEPLGVILAFFSLFLSLITGFVLGLLIKFLDTPIVKANNRDLTYVLLVSLLLSFLSSFLFIGQPGKVTCLLRQTTFGIIFSIAVSSVLAKTITVVVAFMATKPGNRMRQWLGKSLANSIVISCSAVQVGLCLIWLGFSPPFPESDMHSQPGYITLQCNEGSVAMFYIALGYLGFLAAVSFTVAFLARKLPGAFNEAKLITFSMLVFCSVWVSFVPSYLSTKGKYMVAVQVFSILASSAGLLGCLFLPKCYVIVLRPDLNTKEHLMTK</sequence>
<dbReference type="PRINTS" id="PR01535">
    <property type="entry name" value="VOMERONASL2R"/>
</dbReference>
<evidence type="ECO:0000256" key="8">
    <source>
        <dbReference type="ARBA" id="ARBA00023136"/>
    </source>
</evidence>
<dbReference type="InterPro" id="IPR000337">
    <property type="entry name" value="GPCR_3"/>
</dbReference>
<evidence type="ECO:0000256" key="5">
    <source>
        <dbReference type="ARBA" id="ARBA00022729"/>
    </source>
</evidence>